<organism evidence="1 2">
    <name type="scientific">Haemophilus haemolyticus</name>
    <dbReference type="NCBI Taxonomy" id="726"/>
    <lineage>
        <taxon>Bacteria</taxon>
        <taxon>Pseudomonadati</taxon>
        <taxon>Pseudomonadota</taxon>
        <taxon>Gammaproteobacteria</taxon>
        <taxon>Pasteurellales</taxon>
        <taxon>Pasteurellaceae</taxon>
        <taxon>Haemophilus</taxon>
    </lineage>
</organism>
<gene>
    <name evidence="1" type="ORF">EUX48_02750</name>
</gene>
<evidence type="ECO:0000313" key="2">
    <source>
        <dbReference type="Proteomes" id="UP000316888"/>
    </source>
</evidence>
<accession>A0A502LZQ5</accession>
<dbReference type="EMBL" id="SDPB01000004">
    <property type="protein sequence ID" value="TPH24517.1"/>
    <property type="molecule type" value="Genomic_DNA"/>
</dbReference>
<name>A0A502LZQ5_HAEHA</name>
<comment type="caution">
    <text evidence="1">The sequence shown here is derived from an EMBL/GenBank/DDBJ whole genome shotgun (WGS) entry which is preliminary data.</text>
</comment>
<protein>
    <submittedName>
        <fullName evidence="1">Uncharacterized protein</fullName>
    </submittedName>
</protein>
<sequence>MTKEETLLLAATILSGNSIATNLTSGKELAKRLFDLAECINDEDKKRGLTHSRGYLESKDK</sequence>
<evidence type="ECO:0000313" key="1">
    <source>
        <dbReference type="EMBL" id="TPH24517.1"/>
    </source>
</evidence>
<reference evidence="1 2" key="1">
    <citation type="submission" date="2019-01" db="EMBL/GenBank/DDBJ databases">
        <title>Comparative genomic analysis identifies haemin-independent Haemophilus haemolyticus: a formal re-classification of Haemophilus intermedius.</title>
        <authorList>
            <person name="Harris T.M."/>
            <person name="Price E.P."/>
            <person name="Sarovich D.S."/>
            <person name="Norskov-Lauritsen N."/>
            <person name="Beissbarth J."/>
            <person name="Chang A.B."/>
            <person name="Smith-Vaughan H.C."/>
        </authorList>
    </citation>
    <scope>NUCLEOTIDE SEQUENCE [LARGE SCALE GENOMIC DNA]</scope>
    <source>
        <strain evidence="1 2">60824 B Hi-4</strain>
    </source>
</reference>
<dbReference type="Proteomes" id="UP000316888">
    <property type="component" value="Unassembled WGS sequence"/>
</dbReference>
<dbReference type="RefSeq" id="WP_140535143.1">
    <property type="nucleotide sequence ID" value="NZ_SDPB01000004.1"/>
</dbReference>
<dbReference type="AlphaFoldDB" id="A0A502LZQ5"/>
<proteinExistence type="predicted"/>